<keyword evidence="2" id="KW-0808">Transferase</keyword>
<dbReference type="SUPFAM" id="SSF53335">
    <property type="entry name" value="S-adenosyl-L-methionine-dependent methyltransferases"/>
    <property type="match status" value="1"/>
</dbReference>
<dbReference type="Proteomes" id="UP000181976">
    <property type="component" value="Unassembled WGS sequence"/>
</dbReference>
<dbReference type="GO" id="GO:0004808">
    <property type="term" value="F:tRNA (5-methylaminomethyl-2-thiouridylate)(34)-methyltransferase activity"/>
    <property type="evidence" value="ECO:0007669"/>
    <property type="project" value="InterPro"/>
</dbReference>
<dbReference type="eggNOG" id="COG4121">
    <property type="taxonomic scope" value="Bacteria"/>
</dbReference>
<dbReference type="InterPro" id="IPR008471">
    <property type="entry name" value="MnmC-like_methylTransf"/>
</dbReference>
<dbReference type="InterPro" id="IPR047785">
    <property type="entry name" value="tRNA_MNMC2"/>
</dbReference>
<dbReference type="GO" id="GO:0032259">
    <property type="term" value="P:methylation"/>
    <property type="evidence" value="ECO:0007669"/>
    <property type="project" value="UniProtKB-KW"/>
</dbReference>
<keyword evidence="2" id="KW-0489">Methyltransferase</keyword>
<name>A0A1I2BFQ1_9BACT</name>
<gene>
    <name evidence="2" type="ORF">SAMN05444380_11342</name>
</gene>
<dbReference type="EMBL" id="FONA01000013">
    <property type="protein sequence ID" value="SFE54787.1"/>
    <property type="molecule type" value="Genomic_DNA"/>
</dbReference>
<protein>
    <submittedName>
        <fullName evidence="2">tRNA U34 5-methylaminomethyl-2-thiouridine-forming methyltransferase MnmC</fullName>
    </submittedName>
</protein>
<dbReference type="PANTHER" id="PTHR39963">
    <property type="entry name" value="SLL0983 PROTEIN"/>
    <property type="match status" value="1"/>
</dbReference>
<dbReference type="PANTHER" id="PTHR39963:SF1">
    <property type="entry name" value="MNMC-LIKE METHYLTRANSFERASE DOMAIN-CONTAINING PROTEIN"/>
    <property type="match status" value="1"/>
</dbReference>
<dbReference type="GO" id="GO:0016645">
    <property type="term" value="F:oxidoreductase activity, acting on the CH-NH group of donors"/>
    <property type="evidence" value="ECO:0007669"/>
    <property type="project" value="InterPro"/>
</dbReference>
<evidence type="ECO:0000259" key="1">
    <source>
        <dbReference type="Pfam" id="PF05430"/>
    </source>
</evidence>
<dbReference type="InterPro" id="IPR029063">
    <property type="entry name" value="SAM-dependent_MTases_sf"/>
</dbReference>
<reference evidence="2 3" key="1">
    <citation type="submission" date="2016-10" db="EMBL/GenBank/DDBJ databases">
        <authorList>
            <person name="de Groot N.N."/>
        </authorList>
    </citation>
    <scope>NUCLEOTIDE SEQUENCE [LARGE SCALE GENOMIC DNA]</scope>
    <source>
        <strain evidence="2 3">DSM 19012</strain>
    </source>
</reference>
<proteinExistence type="predicted"/>
<keyword evidence="3" id="KW-1185">Reference proteome</keyword>
<dbReference type="NCBIfam" id="NF033855">
    <property type="entry name" value="tRNA_MNMC2"/>
    <property type="match status" value="1"/>
</dbReference>
<evidence type="ECO:0000313" key="3">
    <source>
        <dbReference type="Proteomes" id="UP000181976"/>
    </source>
</evidence>
<dbReference type="InParanoid" id="A0A1I2BFQ1"/>
<accession>A0A1I2BFQ1</accession>
<sequence>MQDYPPIILKTSEDGSSTLYRPDLNEHYHSVHGAIQESMHVFIWAGLMFYFEKNTELESEHFNTPSQLMTKNSSFDPIINAKNYHSKPIQILEVGFGTGLNALLTLTYSQNHSIYYHSLEKFPLSKEIIEKINYPQQIPHSKASNWFNEIHNAQWDQPKQITPQFQLFKEHTDLQKFKSTHKFDLVYFDAFAPDKQPDLWTPEIFENIANIMNSGAILTTYSAKGIVRRAMQKAGLKTEKIPGPPGKREMLRAIKK</sequence>
<dbReference type="OrthoDB" id="9786494at2"/>
<evidence type="ECO:0000313" key="2">
    <source>
        <dbReference type="EMBL" id="SFE54787.1"/>
    </source>
</evidence>
<organism evidence="2 3">
    <name type="scientific">Thermophagus xiamenensis</name>
    <dbReference type="NCBI Taxonomy" id="385682"/>
    <lineage>
        <taxon>Bacteria</taxon>
        <taxon>Pseudomonadati</taxon>
        <taxon>Bacteroidota</taxon>
        <taxon>Bacteroidia</taxon>
        <taxon>Marinilabiliales</taxon>
        <taxon>Marinilabiliaceae</taxon>
        <taxon>Thermophagus</taxon>
    </lineage>
</organism>
<dbReference type="AlphaFoldDB" id="A0A1I2BFQ1"/>
<dbReference type="STRING" id="385682.SAMN05444380_11342"/>
<dbReference type="Pfam" id="PF05430">
    <property type="entry name" value="Methyltransf_30"/>
    <property type="match status" value="1"/>
</dbReference>
<dbReference type="RefSeq" id="WP_010528094.1">
    <property type="nucleotide sequence ID" value="NZ_AFSL01000072.1"/>
</dbReference>
<feature type="domain" description="MnmC-like methyltransferase" evidence="1">
    <location>
        <begin position="174"/>
        <end position="255"/>
    </location>
</feature>
<dbReference type="Gene3D" id="3.40.50.150">
    <property type="entry name" value="Vaccinia Virus protein VP39"/>
    <property type="match status" value="1"/>
</dbReference>